<organism evidence="1 2">
    <name type="scientific">Neorhodopirellula lusitana</name>
    <dbReference type="NCBI Taxonomy" id="445327"/>
    <lineage>
        <taxon>Bacteria</taxon>
        <taxon>Pseudomonadati</taxon>
        <taxon>Planctomycetota</taxon>
        <taxon>Planctomycetia</taxon>
        <taxon>Pirellulales</taxon>
        <taxon>Pirellulaceae</taxon>
        <taxon>Neorhodopirellula</taxon>
    </lineage>
</organism>
<accession>A0ABY1Q222</accession>
<reference evidence="1 2" key="1">
    <citation type="submission" date="2017-05" db="EMBL/GenBank/DDBJ databases">
        <authorList>
            <person name="Varghese N."/>
            <person name="Submissions S."/>
        </authorList>
    </citation>
    <scope>NUCLEOTIDE SEQUENCE [LARGE SCALE GENOMIC DNA]</scope>
    <source>
        <strain evidence="1 2">DSM 25457</strain>
    </source>
</reference>
<protein>
    <recommendedName>
        <fullName evidence="3">Lipoprotein</fullName>
    </recommendedName>
</protein>
<dbReference type="EMBL" id="FXUG01000005">
    <property type="protein sequence ID" value="SMP55952.1"/>
    <property type="molecule type" value="Genomic_DNA"/>
</dbReference>
<evidence type="ECO:0000313" key="2">
    <source>
        <dbReference type="Proteomes" id="UP001158067"/>
    </source>
</evidence>
<gene>
    <name evidence="1" type="ORF">SAMN06265222_10561</name>
</gene>
<evidence type="ECO:0000313" key="1">
    <source>
        <dbReference type="EMBL" id="SMP55952.1"/>
    </source>
</evidence>
<sequence length="224" mass="23372">MCSHKVSRPGDHPCSFPFPILRVGSSIALLIAIAISGCSKESLKDAYDSAKSQTQDLASSTQELASSAKESVSTAVKAVEAKLPSKGSMVLQSDFSIPDPQRASVELIVIGDGRPNVVQICSYDPTSDQLIYPAVLLHGPTDLTSIGELSGTSVACDLYMQAESSSVIAMTKPGGHVDVMFGPLNAEDQTLTATIQPGEVTGSDQKTYQVQGGQVIAAVNTEGN</sequence>
<dbReference type="Proteomes" id="UP001158067">
    <property type="component" value="Unassembled WGS sequence"/>
</dbReference>
<comment type="caution">
    <text evidence="1">The sequence shown here is derived from an EMBL/GenBank/DDBJ whole genome shotgun (WGS) entry which is preliminary data.</text>
</comment>
<evidence type="ECO:0008006" key="3">
    <source>
        <dbReference type="Google" id="ProtNLM"/>
    </source>
</evidence>
<proteinExistence type="predicted"/>
<keyword evidence="2" id="KW-1185">Reference proteome</keyword>
<name>A0ABY1Q222_9BACT</name>